<name>Q8H2P7_ORYSJ</name>
<protein>
    <submittedName>
        <fullName evidence="2">Uncharacterized protein</fullName>
    </submittedName>
</protein>
<dbReference type="Proteomes" id="UP000000763">
    <property type="component" value="Chromosome 7"/>
</dbReference>
<feature type="region of interest" description="Disordered" evidence="1">
    <location>
        <begin position="89"/>
        <end position="108"/>
    </location>
</feature>
<feature type="region of interest" description="Disordered" evidence="1">
    <location>
        <begin position="44"/>
        <end position="65"/>
    </location>
</feature>
<reference evidence="3" key="1">
    <citation type="journal article" date="2005" name="Nature">
        <title>The map-based sequence of the rice genome.</title>
        <authorList>
            <consortium name="International rice genome sequencing project (IRGSP)"/>
            <person name="Matsumoto T."/>
            <person name="Wu J."/>
            <person name="Kanamori H."/>
            <person name="Katayose Y."/>
            <person name="Fujisawa M."/>
            <person name="Namiki N."/>
            <person name="Mizuno H."/>
            <person name="Yamamoto K."/>
            <person name="Antonio B.A."/>
            <person name="Baba T."/>
            <person name="Sakata K."/>
            <person name="Nagamura Y."/>
            <person name="Aoki H."/>
            <person name="Arikawa K."/>
            <person name="Arita K."/>
            <person name="Bito T."/>
            <person name="Chiden Y."/>
            <person name="Fujitsuka N."/>
            <person name="Fukunaka R."/>
            <person name="Hamada M."/>
            <person name="Harada C."/>
            <person name="Hayashi A."/>
            <person name="Hijishita S."/>
            <person name="Honda M."/>
            <person name="Hosokawa S."/>
            <person name="Ichikawa Y."/>
            <person name="Idonuma A."/>
            <person name="Iijima M."/>
            <person name="Ikeda M."/>
            <person name="Ikeno M."/>
            <person name="Ito K."/>
            <person name="Ito S."/>
            <person name="Ito T."/>
            <person name="Ito Y."/>
            <person name="Ito Y."/>
            <person name="Iwabuchi A."/>
            <person name="Kamiya K."/>
            <person name="Karasawa W."/>
            <person name="Kurita K."/>
            <person name="Katagiri S."/>
            <person name="Kikuta A."/>
            <person name="Kobayashi H."/>
            <person name="Kobayashi N."/>
            <person name="Machita K."/>
            <person name="Maehara T."/>
            <person name="Masukawa M."/>
            <person name="Mizubayashi T."/>
            <person name="Mukai Y."/>
            <person name="Nagasaki H."/>
            <person name="Nagata Y."/>
            <person name="Naito S."/>
            <person name="Nakashima M."/>
            <person name="Nakama Y."/>
            <person name="Nakamichi Y."/>
            <person name="Nakamura M."/>
            <person name="Meguro A."/>
            <person name="Negishi M."/>
            <person name="Ohta I."/>
            <person name="Ohta T."/>
            <person name="Okamoto M."/>
            <person name="Ono N."/>
            <person name="Saji S."/>
            <person name="Sakaguchi M."/>
            <person name="Sakai K."/>
            <person name="Shibata M."/>
            <person name="Shimokawa T."/>
            <person name="Song J."/>
            <person name="Takazaki Y."/>
            <person name="Terasawa K."/>
            <person name="Tsugane M."/>
            <person name="Tsuji K."/>
            <person name="Ueda S."/>
            <person name="Waki K."/>
            <person name="Yamagata H."/>
            <person name="Yamamoto M."/>
            <person name="Yamamoto S."/>
            <person name="Yamane H."/>
            <person name="Yoshiki S."/>
            <person name="Yoshihara R."/>
            <person name="Yukawa K."/>
            <person name="Zhong H."/>
            <person name="Yano M."/>
            <person name="Yuan Q."/>
            <person name="Ouyang S."/>
            <person name="Liu J."/>
            <person name="Jones K.M."/>
            <person name="Gansberger K."/>
            <person name="Moffat K."/>
            <person name="Hill J."/>
            <person name="Bera J."/>
            <person name="Fadrosh D."/>
            <person name="Jin S."/>
            <person name="Johri S."/>
            <person name="Kim M."/>
            <person name="Overton L."/>
            <person name="Reardon M."/>
            <person name="Tsitrin T."/>
            <person name="Vuong H."/>
            <person name="Weaver B."/>
            <person name="Ciecko A."/>
            <person name="Tallon L."/>
            <person name="Jackson J."/>
            <person name="Pai G."/>
            <person name="Aken S.V."/>
            <person name="Utterback T."/>
            <person name="Reidmuller S."/>
            <person name="Feldblyum T."/>
            <person name="Hsiao J."/>
            <person name="Zismann V."/>
            <person name="Iobst S."/>
            <person name="de Vazeille A.R."/>
            <person name="Buell C.R."/>
            <person name="Ying K."/>
            <person name="Li Y."/>
            <person name="Lu T."/>
            <person name="Huang Y."/>
            <person name="Zhao Q."/>
            <person name="Feng Q."/>
            <person name="Zhang L."/>
            <person name="Zhu J."/>
            <person name="Weng Q."/>
            <person name="Mu J."/>
            <person name="Lu Y."/>
            <person name="Fan D."/>
            <person name="Liu Y."/>
            <person name="Guan J."/>
            <person name="Zhang Y."/>
            <person name="Yu S."/>
            <person name="Liu X."/>
            <person name="Zhang Y."/>
            <person name="Hong G."/>
            <person name="Han B."/>
            <person name="Choisne N."/>
            <person name="Demange N."/>
            <person name="Orjeda G."/>
            <person name="Samain S."/>
            <person name="Cattolico L."/>
            <person name="Pelletier E."/>
            <person name="Couloux A."/>
            <person name="Segurens B."/>
            <person name="Wincker P."/>
            <person name="D'Hont A."/>
            <person name="Scarpelli C."/>
            <person name="Weissenbach J."/>
            <person name="Salanoubat M."/>
            <person name="Quetier F."/>
            <person name="Yu Y."/>
            <person name="Kim H.R."/>
            <person name="Rambo T."/>
            <person name="Currie J."/>
            <person name="Collura K."/>
            <person name="Luo M."/>
            <person name="Yang T."/>
            <person name="Ammiraju J.S.S."/>
            <person name="Engler F."/>
            <person name="Soderlund C."/>
            <person name="Wing R.A."/>
            <person name="Palmer L.E."/>
            <person name="de la Bastide M."/>
            <person name="Spiegel L."/>
            <person name="Nascimento L."/>
            <person name="Zutavern T."/>
            <person name="O'Shaughnessy A."/>
            <person name="Dike S."/>
            <person name="Dedhia N."/>
            <person name="Preston R."/>
            <person name="Balija V."/>
            <person name="McCombie W.R."/>
            <person name="Chow T."/>
            <person name="Chen H."/>
            <person name="Chung M."/>
            <person name="Chen C."/>
            <person name="Shaw J."/>
            <person name="Wu H."/>
            <person name="Hsiao K."/>
            <person name="Chao Y."/>
            <person name="Chu M."/>
            <person name="Cheng C."/>
            <person name="Hour A."/>
            <person name="Lee P."/>
            <person name="Lin S."/>
            <person name="Lin Y."/>
            <person name="Liou J."/>
            <person name="Liu S."/>
            <person name="Hsing Y."/>
            <person name="Raghuvanshi S."/>
            <person name="Mohanty A."/>
            <person name="Bharti A.K."/>
            <person name="Gaur A."/>
            <person name="Gupta V."/>
            <person name="Kumar D."/>
            <person name="Ravi V."/>
            <person name="Vij S."/>
            <person name="Kapur A."/>
            <person name="Khurana P."/>
            <person name="Khurana P."/>
            <person name="Khurana J.P."/>
            <person name="Tyagi A.K."/>
            <person name="Gaikwad K."/>
            <person name="Singh A."/>
            <person name="Dalal V."/>
            <person name="Srivastava S."/>
            <person name="Dixit A."/>
            <person name="Pal A.K."/>
            <person name="Ghazi I.A."/>
            <person name="Yadav M."/>
            <person name="Pandit A."/>
            <person name="Bhargava A."/>
            <person name="Sureshbabu K."/>
            <person name="Batra K."/>
            <person name="Sharma T.R."/>
            <person name="Mohapatra T."/>
            <person name="Singh N.K."/>
            <person name="Messing J."/>
            <person name="Nelson A.B."/>
            <person name="Fuks G."/>
            <person name="Kavchok S."/>
            <person name="Keizer G."/>
            <person name="Linton E."/>
            <person name="Llaca V."/>
            <person name="Song R."/>
            <person name="Tanyolac B."/>
            <person name="Young S."/>
            <person name="Ho-Il K."/>
            <person name="Hahn J.H."/>
            <person name="Sangsakoo G."/>
            <person name="Vanavichit A."/>
            <person name="de Mattos Luiz.A.T."/>
            <person name="Zimmer P.D."/>
            <person name="Malone G."/>
            <person name="Dellagostin O."/>
            <person name="de Oliveira A.C."/>
            <person name="Bevan M."/>
            <person name="Bancroft I."/>
            <person name="Minx P."/>
            <person name="Cordum H."/>
            <person name="Wilson R."/>
            <person name="Cheng Z."/>
            <person name="Jin W."/>
            <person name="Jiang J."/>
            <person name="Leong S.A."/>
            <person name="Iwama H."/>
            <person name="Gojobori T."/>
            <person name="Itoh T."/>
            <person name="Niimura Y."/>
            <person name="Fujii Y."/>
            <person name="Habara T."/>
            <person name="Sakai H."/>
            <person name="Sato Y."/>
            <person name="Wilson G."/>
            <person name="Kumar K."/>
            <person name="McCouch S."/>
            <person name="Juretic N."/>
            <person name="Hoen D."/>
            <person name="Wright S."/>
            <person name="Bruskiewich R."/>
            <person name="Bureau T."/>
            <person name="Miyao A."/>
            <person name="Hirochika H."/>
            <person name="Nishikawa T."/>
            <person name="Kadowaki K."/>
            <person name="Sugiura M."/>
            <person name="Burr B."/>
            <person name="Sasaki T."/>
        </authorList>
    </citation>
    <scope>NUCLEOTIDE SEQUENCE [LARGE SCALE GENOMIC DNA]</scope>
    <source>
        <strain evidence="3">cv. Nipponbare</strain>
    </source>
</reference>
<evidence type="ECO:0000313" key="3">
    <source>
        <dbReference type="Proteomes" id="UP000000763"/>
    </source>
</evidence>
<dbReference type="EMBL" id="AP005486">
    <property type="protein sequence ID" value="BAC16187.1"/>
    <property type="molecule type" value="Genomic_DNA"/>
</dbReference>
<organism evidence="2 3">
    <name type="scientific">Oryza sativa subsp. japonica</name>
    <name type="common">Rice</name>
    <dbReference type="NCBI Taxonomy" id="39947"/>
    <lineage>
        <taxon>Eukaryota</taxon>
        <taxon>Viridiplantae</taxon>
        <taxon>Streptophyta</taxon>
        <taxon>Embryophyta</taxon>
        <taxon>Tracheophyta</taxon>
        <taxon>Spermatophyta</taxon>
        <taxon>Magnoliopsida</taxon>
        <taxon>Liliopsida</taxon>
        <taxon>Poales</taxon>
        <taxon>Poaceae</taxon>
        <taxon>BOP clade</taxon>
        <taxon>Oryzoideae</taxon>
        <taxon>Oryzeae</taxon>
        <taxon>Oryzinae</taxon>
        <taxon>Oryza</taxon>
        <taxon>Oryza sativa</taxon>
    </lineage>
</organism>
<evidence type="ECO:0000256" key="1">
    <source>
        <dbReference type="SAM" id="MobiDB-lite"/>
    </source>
</evidence>
<sequence length="126" mass="13788">MQVIRFFLKRGPLVSLFLPSIFFPKHSTLSGVLRCRRDFSPSLAAASARDERPQEGEPEAGGDILLTRRSVPLRSTGKEQEVVAKACGEDVGGSRATSHSTRARSTCPVPHNPPVIEILYLKLGDF</sequence>
<reference evidence="3" key="2">
    <citation type="journal article" date="2008" name="Nucleic Acids Res.">
        <title>The rice annotation project database (RAP-DB): 2008 update.</title>
        <authorList>
            <consortium name="The rice annotation project (RAP)"/>
        </authorList>
    </citation>
    <scope>GENOME REANNOTATION</scope>
    <source>
        <strain evidence="3">cv. Nipponbare</strain>
    </source>
</reference>
<dbReference type="AlphaFoldDB" id="Q8H2P7"/>
<evidence type="ECO:0000313" key="2">
    <source>
        <dbReference type="EMBL" id="BAC16187.1"/>
    </source>
</evidence>
<feature type="compositionally biased region" description="Low complexity" evidence="1">
    <location>
        <begin position="94"/>
        <end position="106"/>
    </location>
</feature>
<proteinExistence type="predicted"/>
<gene>
    <name evidence="2" type="primary">OJ1138_B05.102</name>
</gene>
<accession>Q8H2P7</accession>